<evidence type="ECO:0000313" key="4">
    <source>
        <dbReference type="EMBL" id="EDP51097.1"/>
    </source>
</evidence>
<feature type="chain" id="PRO_5002758565" description="Arylsulfotransferase" evidence="3">
    <location>
        <begin position="19"/>
        <end position="623"/>
    </location>
</feature>
<dbReference type="AlphaFoldDB" id="B0Y2C7"/>
<dbReference type="PANTHER" id="PTHR35340">
    <property type="entry name" value="PQQ ENZYME REPEAT PROTEIN-RELATED"/>
    <property type="match status" value="1"/>
</dbReference>
<organism evidence="4 5">
    <name type="scientific">Aspergillus fumigatus (strain CBS 144.89 / FGSC A1163 / CEA10)</name>
    <name type="common">Neosartorya fumigata</name>
    <dbReference type="NCBI Taxonomy" id="451804"/>
    <lineage>
        <taxon>Eukaryota</taxon>
        <taxon>Fungi</taxon>
        <taxon>Dikarya</taxon>
        <taxon>Ascomycota</taxon>
        <taxon>Pezizomycotina</taxon>
        <taxon>Eurotiomycetes</taxon>
        <taxon>Eurotiomycetidae</taxon>
        <taxon>Eurotiales</taxon>
        <taxon>Aspergillaceae</taxon>
        <taxon>Aspergillus</taxon>
        <taxon>Aspergillus subgen. Fumigati</taxon>
    </lineage>
</organism>
<accession>B0Y2C7</accession>
<feature type="signal peptide" evidence="3">
    <location>
        <begin position="1"/>
        <end position="18"/>
    </location>
</feature>
<dbReference type="Proteomes" id="UP000001699">
    <property type="component" value="Unassembled WGS sequence"/>
</dbReference>
<protein>
    <recommendedName>
        <fullName evidence="6">Arylsulfotransferase</fullName>
    </recommendedName>
</protein>
<gene>
    <name evidence="4" type="ORF">AFUB_050990</name>
</gene>
<proteinExistence type="predicted"/>
<feature type="compositionally biased region" description="Basic and acidic residues" evidence="1">
    <location>
        <begin position="574"/>
        <end position="595"/>
    </location>
</feature>
<dbReference type="PhylomeDB" id="B0Y2C7"/>
<evidence type="ECO:0000313" key="5">
    <source>
        <dbReference type="Proteomes" id="UP000001699"/>
    </source>
</evidence>
<evidence type="ECO:0000256" key="3">
    <source>
        <dbReference type="SAM" id="SignalP"/>
    </source>
</evidence>
<dbReference type="EMBL" id="DS499597">
    <property type="protein sequence ID" value="EDP51097.1"/>
    <property type="molecule type" value="Genomic_DNA"/>
</dbReference>
<dbReference type="HOGENOM" id="CLU_018249_2_0_1"/>
<keyword evidence="2" id="KW-0472">Membrane</keyword>
<dbReference type="InterPro" id="IPR039535">
    <property type="entry name" value="ASST-like"/>
</dbReference>
<feature type="transmembrane region" description="Helical" evidence="2">
    <location>
        <begin position="538"/>
        <end position="560"/>
    </location>
</feature>
<feature type="region of interest" description="Disordered" evidence="1">
    <location>
        <begin position="574"/>
        <end position="596"/>
    </location>
</feature>
<keyword evidence="5" id="KW-1185">Reference proteome</keyword>
<dbReference type="PANTHER" id="PTHR35340:SF5">
    <property type="entry name" value="ASST-DOMAIN-CONTAINING PROTEIN"/>
    <property type="match status" value="1"/>
</dbReference>
<dbReference type="Pfam" id="PF14269">
    <property type="entry name" value="Arylsulfotran_2"/>
    <property type="match status" value="1"/>
</dbReference>
<dbReference type="OrthoDB" id="5427350at2759"/>
<reference evidence="4 5" key="1">
    <citation type="journal article" date="2008" name="PLoS Genet.">
        <title>Genomic islands in the pathogenic filamentous fungus Aspergillus fumigatus.</title>
        <authorList>
            <person name="Fedorova N.D."/>
            <person name="Khaldi N."/>
            <person name="Joardar V.S."/>
            <person name="Maiti R."/>
            <person name="Amedeo P."/>
            <person name="Anderson M.J."/>
            <person name="Crabtree J."/>
            <person name="Silva J.C."/>
            <person name="Badger J.H."/>
            <person name="Albarraq A."/>
            <person name="Angiuoli S."/>
            <person name="Bussey H."/>
            <person name="Bowyer P."/>
            <person name="Cotty P.J."/>
            <person name="Dyer P.S."/>
            <person name="Egan A."/>
            <person name="Galens K."/>
            <person name="Fraser-Liggett C.M."/>
            <person name="Haas B.J."/>
            <person name="Inman J.M."/>
            <person name="Kent R."/>
            <person name="Lemieux S."/>
            <person name="Malavazi I."/>
            <person name="Orvis J."/>
            <person name="Roemer T."/>
            <person name="Ronning C.M."/>
            <person name="Sundaram J.P."/>
            <person name="Sutton G."/>
            <person name="Turner G."/>
            <person name="Venter J.C."/>
            <person name="White O.R."/>
            <person name="Whitty B.R."/>
            <person name="Youngman P."/>
            <person name="Wolfe K.H."/>
            <person name="Goldman G.H."/>
            <person name="Wortman J.R."/>
            <person name="Jiang B."/>
            <person name="Denning D.W."/>
            <person name="Nierman W.C."/>
        </authorList>
    </citation>
    <scope>NUCLEOTIDE SEQUENCE [LARGE SCALE GENOMIC DNA]</scope>
    <source>
        <strain evidence="5">CBS 144.89 / FGSC A1163 / CEA10</strain>
    </source>
</reference>
<evidence type="ECO:0000256" key="1">
    <source>
        <dbReference type="SAM" id="MobiDB-lite"/>
    </source>
</evidence>
<keyword evidence="3" id="KW-0732">Signal</keyword>
<dbReference type="InterPro" id="IPR053143">
    <property type="entry name" value="Arylsulfate_ST"/>
</dbReference>
<keyword evidence="2" id="KW-1133">Transmembrane helix</keyword>
<name>B0Y2C7_ASPFC</name>
<keyword evidence="2" id="KW-0812">Transmembrane</keyword>
<evidence type="ECO:0000256" key="2">
    <source>
        <dbReference type="SAM" id="Phobius"/>
    </source>
</evidence>
<sequence>MLRDLWFAVATAFTLVQADRGPYFQSSRFEDGDLGQWPTETYRSSALMGPILNYVESNPQCKDGQYTLIAPRGMAVRNPGPMIIDQDGHLVWTKHYGQTYNVNVYRYKGQDYLTFWVGNDGIVGHGDGTYYMLDSAYEEAFTIRGANGLPADLHEFQITGHETALFTVYDVVPADLRSAGGPEKGWIWDGTFQEVDIETGQLLFQWRASEHFNLTDSYRGREGAGDSEDHPWDFFHINSVDKDAKGNFLVSSRYMSCLTYIDGRTGNIIWRLGGKHNDFHDLSAGAATNFTWQHHARFHDNGSAITLFDNASRGDGSPRLTSRGLYLDVDTRQMTVSLRHEYWNPHPISSQSQGSVQLLNTGNVLLGYGANAAWTEYTTAGDVLCHVHFGPASAFGAGKILSYRVFKHRWTGLPRTNPALALYRHEAAVSWNGATEVATWVLQGSDMREPNKEDESITFLTAVPKSGFETIISIPAQTSQNYLRVLGLNATGQILGATAWLHWDPESEEVALGPGNRDSGNGSSSSSSSSSSSIDVRAFLFFAFGFSSAVFLAVCAWFVWRRFWTQEADREWERERERGGWKPVDEFNGDEHDLSEGEFEGMELSLLQGRRLSRSDSGGEFDG</sequence>
<feature type="region of interest" description="Disordered" evidence="1">
    <location>
        <begin position="511"/>
        <end position="531"/>
    </location>
</feature>
<evidence type="ECO:0008006" key="6">
    <source>
        <dbReference type="Google" id="ProtNLM"/>
    </source>
</evidence>